<organism evidence="2 3">
    <name type="scientific">Phytophthora nicotianae P10297</name>
    <dbReference type="NCBI Taxonomy" id="1317064"/>
    <lineage>
        <taxon>Eukaryota</taxon>
        <taxon>Sar</taxon>
        <taxon>Stramenopiles</taxon>
        <taxon>Oomycota</taxon>
        <taxon>Peronosporomycetes</taxon>
        <taxon>Peronosporales</taxon>
        <taxon>Peronosporaceae</taxon>
        <taxon>Phytophthora</taxon>
    </lineage>
</organism>
<dbReference type="InterPro" id="IPR038717">
    <property type="entry name" value="Tc1-like_DDE_dom"/>
</dbReference>
<evidence type="ECO:0000313" key="2">
    <source>
        <dbReference type="EMBL" id="ETP44200.1"/>
    </source>
</evidence>
<name>W2ZAX3_PHYNI</name>
<dbReference type="GO" id="GO:0003676">
    <property type="term" value="F:nucleic acid binding"/>
    <property type="evidence" value="ECO:0007669"/>
    <property type="project" value="InterPro"/>
</dbReference>
<evidence type="ECO:0000259" key="1">
    <source>
        <dbReference type="Pfam" id="PF13358"/>
    </source>
</evidence>
<feature type="domain" description="Tc1-like transposase DDE" evidence="1">
    <location>
        <begin position="111"/>
        <end position="200"/>
    </location>
</feature>
<accession>W2ZAX3</accession>
<dbReference type="AlphaFoldDB" id="W2ZAX3"/>
<dbReference type="Gene3D" id="3.30.420.10">
    <property type="entry name" value="Ribonuclease H-like superfamily/Ribonuclease H"/>
    <property type="match status" value="1"/>
</dbReference>
<dbReference type="OrthoDB" id="118294at2759"/>
<proteinExistence type="predicted"/>
<evidence type="ECO:0000313" key="3">
    <source>
        <dbReference type="Proteomes" id="UP000018948"/>
    </source>
</evidence>
<gene>
    <name evidence="2" type="ORF">F442_09189</name>
</gene>
<dbReference type="Proteomes" id="UP000018948">
    <property type="component" value="Unassembled WGS sequence"/>
</dbReference>
<reference evidence="2 3" key="1">
    <citation type="submission" date="2013-11" db="EMBL/GenBank/DDBJ databases">
        <title>The Genome Sequence of Phytophthora parasitica P10297.</title>
        <authorList>
            <consortium name="The Broad Institute Genomics Platform"/>
            <person name="Russ C."/>
            <person name="Tyler B."/>
            <person name="Panabieres F."/>
            <person name="Shan W."/>
            <person name="Tripathy S."/>
            <person name="Grunwald N."/>
            <person name="Machado M."/>
            <person name="Johnson C.S."/>
            <person name="Walker B."/>
            <person name="Young S.K."/>
            <person name="Zeng Q."/>
            <person name="Gargeya S."/>
            <person name="Fitzgerald M."/>
            <person name="Haas B."/>
            <person name="Abouelleil A."/>
            <person name="Allen A.W."/>
            <person name="Alvarado L."/>
            <person name="Arachchi H.M."/>
            <person name="Berlin A.M."/>
            <person name="Chapman S.B."/>
            <person name="Gainer-Dewar J."/>
            <person name="Goldberg J."/>
            <person name="Griggs A."/>
            <person name="Gujja S."/>
            <person name="Hansen M."/>
            <person name="Howarth C."/>
            <person name="Imamovic A."/>
            <person name="Ireland A."/>
            <person name="Larimer J."/>
            <person name="McCowan C."/>
            <person name="Murphy C."/>
            <person name="Pearson M."/>
            <person name="Poon T.W."/>
            <person name="Priest M."/>
            <person name="Roberts A."/>
            <person name="Saif S."/>
            <person name="Shea T."/>
            <person name="Sisk P."/>
            <person name="Sykes S."/>
            <person name="Wortman J."/>
            <person name="Nusbaum C."/>
            <person name="Birren B."/>
        </authorList>
    </citation>
    <scope>NUCLEOTIDE SEQUENCE [LARGE SCALE GENOMIC DNA]</scope>
    <source>
        <strain evidence="2 3">P10297</strain>
    </source>
</reference>
<comment type="caution">
    <text evidence="2">The sequence shown here is derived from an EMBL/GenBank/DDBJ whole genome shotgun (WGS) entry which is preliminary data.</text>
</comment>
<dbReference type="InterPro" id="IPR036397">
    <property type="entry name" value="RNaseH_sf"/>
</dbReference>
<dbReference type="Pfam" id="PF13358">
    <property type="entry name" value="DDE_3"/>
    <property type="match status" value="1"/>
</dbReference>
<dbReference type="EMBL" id="ANIY01001938">
    <property type="protein sequence ID" value="ETP44200.1"/>
    <property type="molecule type" value="Genomic_DNA"/>
</dbReference>
<protein>
    <recommendedName>
        <fullName evidence="1">Tc1-like transposase DDE domain-containing protein</fullName>
    </recommendedName>
</protein>
<sequence>MGSQRVGRFYVRTQRDETGSCRNHILSTTARNIVKRGSADVKTRGGARAASTKFTPEMEESLVEYQEDNCQYRLEHVSDMLSFDFGVTVSTSRIARSSVRVDLEPAITNIEKRRIFVHKIKNNAAFVDAIYDAMKTHPVYQEHFEVMMIVAVLDNAAVHNETEDLAQDRSDLELLRLGPYSPMCNPIKGCFSVSKARIKRCLSLSHGIMFDAPYGEKTELRMQLLKRTAERCISCIDLRLVNKMARPCALSVAAAIRSELMCYGT</sequence>